<dbReference type="EMBL" id="JBBEGN010000004">
    <property type="protein sequence ID" value="MEJ2868386.1"/>
    <property type="molecule type" value="Genomic_DNA"/>
</dbReference>
<keyword evidence="3" id="KW-0378">Hydrolase</keyword>
<proteinExistence type="predicted"/>
<evidence type="ECO:0000256" key="1">
    <source>
        <dbReference type="SAM" id="SignalP"/>
    </source>
</evidence>
<dbReference type="PANTHER" id="PTHR37981">
    <property type="entry name" value="LIPASE 2"/>
    <property type="match status" value="1"/>
</dbReference>
<dbReference type="Gene3D" id="3.40.50.1110">
    <property type="entry name" value="SGNH hydrolase"/>
    <property type="match status" value="1"/>
</dbReference>
<dbReference type="SUPFAM" id="SSF52266">
    <property type="entry name" value="SGNH hydrolase"/>
    <property type="match status" value="1"/>
</dbReference>
<evidence type="ECO:0000313" key="3">
    <source>
        <dbReference type="EMBL" id="MEJ2868386.1"/>
    </source>
</evidence>
<keyword evidence="4" id="KW-1185">Reference proteome</keyword>
<name>A0ABU8MNA3_9PSEU</name>
<evidence type="ECO:0000313" key="4">
    <source>
        <dbReference type="Proteomes" id="UP001385809"/>
    </source>
</evidence>
<gene>
    <name evidence="3" type="ORF">WCD74_11455</name>
</gene>
<dbReference type="InterPro" id="IPR013830">
    <property type="entry name" value="SGNH_hydro"/>
</dbReference>
<dbReference type="Pfam" id="PF13472">
    <property type="entry name" value="Lipase_GDSL_2"/>
    <property type="match status" value="1"/>
</dbReference>
<feature type="domain" description="SGNH hydrolase-type esterase" evidence="2">
    <location>
        <begin position="35"/>
        <end position="272"/>
    </location>
</feature>
<keyword evidence="1" id="KW-0732">Signal</keyword>
<protein>
    <submittedName>
        <fullName evidence="3">SGNH/GDSL hydrolase family protein</fullName>
        <ecNumber evidence="3">3.1.-.-</ecNumber>
    </submittedName>
</protein>
<dbReference type="Proteomes" id="UP001385809">
    <property type="component" value="Unassembled WGS sequence"/>
</dbReference>
<evidence type="ECO:0000259" key="2">
    <source>
        <dbReference type="Pfam" id="PF13472"/>
    </source>
</evidence>
<dbReference type="InterPro" id="IPR036514">
    <property type="entry name" value="SGNH_hydro_sf"/>
</dbReference>
<feature type="chain" id="PRO_5046316845" evidence="1">
    <location>
        <begin position="28"/>
        <end position="289"/>
    </location>
</feature>
<dbReference type="PANTHER" id="PTHR37981:SF1">
    <property type="entry name" value="SGNH HYDROLASE-TYPE ESTERASE DOMAIN-CONTAINING PROTEIN"/>
    <property type="match status" value="1"/>
</dbReference>
<dbReference type="RefSeq" id="WP_337694972.1">
    <property type="nucleotide sequence ID" value="NZ_JBBEGN010000004.1"/>
</dbReference>
<dbReference type="InterPro" id="IPR037460">
    <property type="entry name" value="SEST-like"/>
</dbReference>
<dbReference type="CDD" id="cd01823">
    <property type="entry name" value="SEST_like"/>
    <property type="match status" value="1"/>
</dbReference>
<comment type="caution">
    <text evidence="3">The sequence shown here is derived from an EMBL/GenBank/DDBJ whole genome shotgun (WGS) entry which is preliminary data.</text>
</comment>
<accession>A0ABU8MNA3</accession>
<dbReference type="EC" id="3.1.-.-" evidence="3"/>
<sequence length="289" mass="29781">MQRTWRSVLVGVVVAGLVLGSAGTASAQDAGPYVALGDSYTAAPLTGTNAGSPIGCLRSVNNYPHRVAERLGAPLTDVSCSGATTTDFRVPQTTSAGVNPAQYAALSEDTELVTVQVGGNDIGFGEIVRTCLAALPFGTPCRDRWTAGGTDQLRERIAALGPTLAGVLREVHRRAPDARVALVGYPSVLPASGFGCYPAVPITPGDVAYLRGVLADLNTRIERSAEAGDATYVDTYSPTVGHDFCQGPGVKWIEGLLPTAPAYPFHPNAAASEAMSRAVVDAVGDAAAE</sequence>
<dbReference type="GO" id="GO:0016787">
    <property type="term" value="F:hydrolase activity"/>
    <property type="evidence" value="ECO:0007669"/>
    <property type="project" value="UniProtKB-KW"/>
</dbReference>
<reference evidence="3 4" key="1">
    <citation type="submission" date="2024-03" db="EMBL/GenBank/DDBJ databases">
        <title>Actinomycetospora sp. OC33-EN08, a novel actinomycete isolated from wild orchid (Aerides multiflora).</title>
        <authorList>
            <person name="Suriyachadkun C."/>
        </authorList>
    </citation>
    <scope>NUCLEOTIDE SEQUENCE [LARGE SCALE GENOMIC DNA]</scope>
    <source>
        <strain evidence="3 4">OC33-EN08</strain>
    </source>
</reference>
<organism evidence="3 4">
    <name type="scientific">Actinomycetospora aurantiaca</name>
    <dbReference type="NCBI Taxonomy" id="3129233"/>
    <lineage>
        <taxon>Bacteria</taxon>
        <taxon>Bacillati</taxon>
        <taxon>Actinomycetota</taxon>
        <taxon>Actinomycetes</taxon>
        <taxon>Pseudonocardiales</taxon>
        <taxon>Pseudonocardiaceae</taxon>
        <taxon>Actinomycetospora</taxon>
    </lineage>
</organism>
<feature type="signal peptide" evidence="1">
    <location>
        <begin position="1"/>
        <end position="27"/>
    </location>
</feature>